<name>A0A1S2VE53_9BACT</name>
<dbReference type="PROSITE" id="PS50846">
    <property type="entry name" value="HMA_2"/>
    <property type="match status" value="1"/>
</dbReference>
<dbReference type="Proteomes" id="UP000181790">
    <property type="component" value="Unassembled WGS sequence"/>
</dbReference>
<dbReference type="EMBL" id="MORL01000016">
    <property type="protein sequence ID" value="OIN56982.1"/>
    <property type="molecule type" value="Genomic_DNA"/>
</dbReference>
<dbReference type="SUPFAM" id="SSF55008">
    <property type="entry name" value="HMA, heavy metal-associated domain"/>
    <property type="match status" value="1"/>
</dbReference>
<evidence type="ECO:0000313" key="3">
    <source>
        <dbReference type="Proteomes" id="UP000181790"/>
    </source>
</evidence>
<dbReference type="OrthoDB" id="677920at2"/>
<gene>
    <name evidence="2" type="ORF">BLX24_21745</name>
</gene>
<feature type="domain" description="HMA" evidence="1">
    <location>
        <begin position="1"/>
        <end position="67"/>
    </location>
</feature>
<reference evidence="2 3" key="1">
    <citation type="submission" date="2016-10" db="EMBL/GenBank/DDBJ databases">
        <title>Arsenicibacter rosenii gen. nov., sp. nov., an efficient arsenic-methylating bacterium isolated from an arsenic-contaminated paddy soil.</title>
        <authorList>
            <person name="Huang K."/>
        </authorList>
    </citation>
    <scope>NUCLEOTIDE SEQUENCE [LARGE SCALE GENOMIC DNA]</scope>
    <source>
        <strain evidence="2 3">SM-1</strain>
    </source>
</reference>
<comment type="caution">
    <text evidence="2">The sequence shown here is derived from an EMBL/GenBank/DDBJ whole genome shotgun (WGS) entry which is preliminary data.</text>
</comment>
<dbReference type="Gene3D" id="3.30.70.100">
    <property type="match status" value="1"/>
</dbReference>
<dbReference type="AlphaFoldDB" id="A0A1S2VE53"/>
<dbReference type="InterPro" id="IPR006121">
    <property type="entry name" value="HMA_dom"/>
</dbReference>
<dbReference type="InterPro" id="IPR036163">
    <property type="entry name" value="HMA_dom_sf"/>
</dbReference>
<protein>
    <recommendedName>
        <fullName evidence="1">HMA domain-containing protein</fullName>
    </recommendedName>
</protein>
<accession>A0A1S2VE53</accession>
<sequence>METLTFKTNIKCGACVAKVTPGLDALEGVAKWSVDLTSPQRVLTVEADGATPEAIQEALAGAGYKGEKI</sequence>
<organism evidence="2 3">
    <name type="scientific">Arsenicibacter rosenii</name>
    <dbReference type="NCBI Taxonomy" id="1750698"/>
    <lineage>
        <taxon>Bacteria</taxon>
        <taxon>Pseudomonadati</taxon>
        <taxon>Bacteroidota</taxon>
        <taxon>Cytophagia</taxon>
        <taxon>Cytophagales</taxon>
        <taxon>Spirosomataceae</taxon>
        <taxon>Arsenicibacter</taxon>
    </lineage>
</organism>
<dbReference type="Pfam" id="PF00403">
    <property type="entry name" value="HMA"/>
    <property type="match status" value="1"/>
</dbReference>
<evidence type="ECO:0000313" key="2">
    <source>
        <dbReference type="EMBL" id="OIN56982.1"/>
    </source>
</evidence>
<dbReference type="GO" id="GO:0046872">
    <property type="term" value="F:metal ion binding"/>
    <property type="evidence" value="ECO:0007669"/>
    <property type="project" value="InterPro"/>
</dbReference>
<dbReference type="RefSeq" id="WP_071505324.1">
    <property type="nucleotide sequence ID" value="NZ_MORL01000016.1"/>
</dbReference>
<proteinExistence type="predicted"/>
<keyword evidence="3" id="KW-1185">Reference proteome</keyword>
<evidence type="ECO:0000259" key="1">
    <source>
        <dbReference type="PROSITE" id="PS50846"/>
    </source>
</evidence>
<dbReference type="CDD" id="cd00371">
    <property type="entry name" value="HMA"/>
    <property type="match status" value="1"/>
</dbReference>